<evidence type="ECO:0000313" key="3">
    <source>
        <dbReference type="EMBL" id="RAU18888.1"/>
    </source>
</evidence>
<proteinExistence type="predicted"/>
<feature type="compositionally biased region" description="Basic residues" evidence="1">
    <location>
        <begin position="53"/>
        <end position="66"/>
    </location>
</feature>
<evidence type="ECO:0000256" key="1">
    <source>
        <dbReference type="SAM" id="MobiDB-lite"/>
    </source>
</evidence>
<sequence length="220" mass="25133">MIQYHLSEHQEKDTCESEESLERNNRKTKTIQTLDAAANKIDVFLKQNQPRMGKGKRHQSPSKPKAKPLIPASEFQFDPVTMICICPVGERISHRGVKTNERGQCTVYFEGRLLQCRHCAIKDQCMKNPASANHRKGAGRQVSFALNDQRAPTYTDWMKHRVDSPKGKQIYSHRMSVVEPVFGNIGTNKGLSRFSLRGKNKVQGQWQLYCLVHNVEKLAK</sequence>
<name>A0A364NP56_9GAMM</name>
<accession>A0A364NP56</accession>
<protein>
    <recommendedName>
        <fullName evidence="2">Transposase DDE domain-containing protein</fullName>
    </recommendedName>
</protein>
<comment type="caution">
    <text evidence="3">The sequence shown here is derived from an EMBL/GenBank/DDBJ whole genome shotgun (WGS) entry which is preliminary data.</text>
</comment>
<feature type="region of interest" description="Disordered" evidence="1">
    <location>
        <begin position="48"/>
        <end position="69"/>
    </location>
</feature>
<evidence type="ECO:0000313" key="4">
    <source>
        <dbReference type="Proteomes" id="UP000250744"/>
    </source>
</evidence>
<organism evidence="3 4">
    <name type="scientific">Nitrincola tibetensis</name>
    <dbReference type="NCBI Taxonomy" id="2219697"/>
    <lineage>
        <taxon>Bacteria</taxon>
        <taxon>Pseudomonadati</taxon>
        <taxon>Pseudomonadota</taxon>
        <taxon>Gammaproteobacteria</taxon>
        <taxon>Oceanospirillales</taxon>
        <taxon>Oceanospirillaceae</taxon>
        <taxon>Nitrincola</taxon>
    </lineage>
</organism>
<dbReference type="Proteomes" id="UP000250744">
    <property type="component" value="Unassembled WGS sequence"/>
</dbReference>
<dbReference type="InterPro" id="IPR025668">
    <property type="entry name" value="Tnp_DDE_dom"/>
</dbReference>
<keyword evidence="4" id="KW-1185">Reference proteome</keyword>
<gene>
    <name evidence="3" type="ORF">DN062_05240</name>
</gene>
<dbReference type="PANTHER" id="PTHR33408:SF2">
    <property type="entry name" value="TRANSPOSASE DDE DOMAIN-CONTAINING PROTEIN"/>
    <property type="match status" value="1"/>
</dbReference>
<feature type="domain" description="Transposase DDE" evidence="2">
    <location>
        <begin position="85"/>
        <end position="219"/>
    </location>
</feature>
<dbReference type="EMBL" id="QKRX01000003">
    <property type="protein sequence ID" value="RAU18888.1"/>
    <property type="molecule type" value="Genomic_DNA"/>
</dbReference>
<feature type="compositionally biased region" description="Basic and acidic residues" evidence="1">
    <location>
        <begin position="1"/>
        <end position="25"/>
    </location>
</feature>
<dbReference type="AlphaFoldDB" id="A0A364NP56"/>
<dbReference type="Pfam" id="PF13751">
    <property type="entry name" value="DDE_Tnp_1_6"/>
    <property type="match status" value="1"/>
</dbReference>
<dbReference type="RefSeq" id="WP_112158239.1">
    <property type="nucleotide sequence ID" value="NZ_QKRX01000003.1"/>
</dbReference>
<dbReference type="PANTHER" id="PTHR33408">
    <property type="entry name" value="TRANSPOSASE"/>
    <property type="match status" value="1"/>
</dbReference>
<reference evidence="3 4" key="1">
    <citation type="submission" date="2018-06" db="EMBL/GenBank/DDBJ databases">
        <title>Nitrincola tibetense sp. nov., isolated from Lake XuguoCo on Tibetan Plateau.</title>
        <authorList>
            <person name="Xing P."/>
        </authorList>
    </citation>
    <scope>NUCLEOTIDE SEQUENCE [LARGE SCALE GENOMIC DNA]</scope>
    <source>
        <strain evidence="4">xg18</strain>
    </source>
</reference>
<evidence type="ECO:0000259" key="2">
    <source>
        <dbReference type="Pfam" id="PF13751"/>
    </source>
</evidence>
<dbReference type="OrthoDB" id="9182628at2"/>
<feature type="region of interest" description="Disordered" evidence="1">
    <location>
        <begin position="1"/>
        <end position="27"/>
    </location>
</feature>